<dbReference type="Proteomes" id="UP000033423">
    <property type="component" value="Unassembled WGS sequence"/>
</dbReference>
<organism evidence="1 2">
    <name type="scientific">Candidatus Magnetobacterium bavaricum</name>
    <dbReference type="NCBI Taxonomy" id="29290"/>
    <lineage>
        <taxon>Bacteria</taxon>
        <taxon>Pseudomonadati</taxon>
        <taxon>Nitrospirota</taxon>
        <taxon>Thermodesulfovibrionia</taxon>
        <taxon>Thermodesulfovibrionales</taxon>
        <taxon>Candidatus Magnetobacteriaceae</taxon>
        <taxon>Candidatus Magnetobacterium</taxon>
    </lineage>
</organism>
<dbReference type="AlphaFoldDB" id="A0A0F3GWX5"/>
<protein>
    <submittedName>
        <fullName evidence="1">Uncharacterized protein</fullName>
    </submittedName>
</protein>
<sequence length="52" mass="5976">MTDVDEKYCDTTLANDTNQVVAWRALEIYRCAVGGFNPPLRKGKPFFEHPLF</sequence>
<gene>
    <name evidence="1" type="ORF">MBAV_001429</name>
</gene>
<name>A0A0F3GWX5_9BACT</name>
<evidence type="ECO:0000313" key="1">
    <source>
        <dbReference type="EMBL" id="KJU86380.1"/>
    </source>
</evidence>
<evidence type="ECO:0000313" key="2">
    <source>
        <dbReference type="Proteomes" id="UP000033423"/>
    </source>
</evidence>
<proteinExistence type="predicted"/>
<keyword evidence="2" id="KW-1185">Reference proteome</keyword>
<dbReference type="EMBL" id="LACI01000622">
    <property type="protein sequence ID" value="KJU86380.1"/>
    <property type="molecule type" value="Genomic_DNA"/>
</dbReference>
<accession>A0A0F3GWX5</accession>
<reference evidence="1 2" key="1">
    <citation type="submission" date="2015-02" db="EMBL/GenBank/DDBJ databases">
        <title>Single-cell genomics of uncultivated deep-branching MTB reveals a conserved set of magnetosome genes.</title>
        <authorList>
            <person name="Kolinko S."/>
            <person name="Richter M."/>
            <person name="Glockner F.O."/>
            <person name="Brachmann A."/>
            <person name="Schuler D."/>
        </authorList>
    </citation>
    <scope>NUCLEOTIDE SEQUENCE [LARGE SCALE GENOMIC DNA]</scope>
    <source>
        <strain evidence="1">TM-1</strain>
    </source>
</reference>
<comment type="caution">
    <text evidence="1">The sequence shown here is derived from an EMBL/GenBank/DDBJ whole genome shotgun (WGS) entry which is preliminary data.</text>
</comment>